<dbReference type="AlphaFoldDB" id="E8KJB0"/>
<gene>
    <name evidence="2" type="ORF">HMPREF0027_1927</name>
</gene>
<evidence type="ECO:0000313" key="3">
    <source>
        <dbReference type="Proteomes" id="UP000005467"/>
    </source>
</evidence>
<evidence type="ECO:0000259" key="1">
    <source>
        <dbReference type="Pfam" id="PF17483"/>
    </source>
</evidence>
<accession>E8KJB0</accession>
<feature type="domain" description="Transferrin-binding protein B C-lobe handle" evidence="1">
    <location>
        <begin position="5"/>
        <end position="39"/>
    </location>
</feature>
<dbReference type="Pfam" id="PF17483">
    <property type="entry name" value="TbpB_C"/>
    <property type="match status" value="1"/>
</dbReference>
<dbReference type="HOGENOM" id="CLU_2490867_0_0_6"/>
<dbReference type="InterPro" id="IPR038197">
    <property type="entry name" value="TbpB_C-lobe_sf"/>
</dbReference>
<dbReference type="InterPro" id="IPR035316">
    <property type="entry name" value="TbpB_C-lobe"/>
</dbReference>
<organism evidence="2 3">
    <name type="scientific">Actinobacillus ureae ATCC 25976</name>
    <dbReference type="NCBI Taxonomy" id="887324"/>
    <lineage>
        <taxon>Bacteria</taxon>
        <taxon>Pseudomonadati</taxon>
        <taxon>Pseudomonadota</taxon>
        <taxon>Gammaproteobacteria</taxon>
        <taxon>Pasteurellales</taxon>
        <taxon>Pasteurellaceae</taxon>
        <taxon>Actinobacillus</taxon>
    </lineage>
</organism>
<proteinExistence type="predicted"/>
<name>E8KJB0_9PAST</name>
<reference evidence="2 3" key="1">
    <citation type="submission" date="2011-01" db="EMBL/GenBank/DDBJ databases">
        <authorList>
            <person name="Muzny D."/>
            <person name="Qin X."/>
            <person name="Deng J."/>
            <person name="Jiang H."/>
            <person name="Liu Y."/>
            <person name="Qu J."/>
            <person name="Song X.-Z."/>
            <person name="Zhang L."/>
            <person name="Thornton R."/>
            <person name="Coyle M."/>
            <person name="Francisco L."/>
            <person name="Jackson L."/>
            <person name="Javaid M."/>
            <person name="Korchina V."/>
            <person name="Kovar C."/>
            <person name="Mata R."/>
            <person name="Mathew T."/>
            <person name="Ngo R."/>
            <person name="Nguyen L."/>
            <person name="Nguyen N."/>
            <person name="Okwuonu G."/>
            <person name="Ongeri F."/>
            <person name="Pham C."/>
            <person name="Simmons D."/>
            <person name="Wilczek-Boney K."/>
            <person name="Hale W."/>
            <person name="Jakkamsetti A."/>
            <person name="Pham P."/>
            <person name="Ruth R."/>
            <person name="San Lucas F."/>
            <person name="Warren J."/>
            <person name="Zhang J."/>
            <person name="Zhao Z."/>
            <person name="Zhou C."/>
            <person name="Zhu D."/>
            <person name="Lee S."/>
            <person name="Bess C."/>
            <person name="Blankenburg K."/>
            <person name="Forbes L."/>
            <person name="Fu Q."/>
            <person name="Gubbala S."/>
            <person name="Hirani K."/>
            <person name="Jayaseelan J.C."/>
            <person name="Lara F."/>
            <person name="Munidasa M."/>
            <person name="Palculict T."/>
            <person name="Patil S."/>
            <person name="Pu L.-L."/>
            <person name="Saada N."/>
            <person name="Tang L."/>
            <person name="Weissenberger G."/>
            <person name="Zhu Y."/>
            <person name="Hemphill L."/>
            <person name="Shang Y."/>
            <person name="Youmans B."/>
            <person name="Ayvaz T."/>
            <person name="Ross M."/>
            <person name="Santibanez J."/>
            <person name="Aqrawi P."/>
            <person name="Gross S."/>
            <person name="Joshi V."/>
            <person name="Fowler G."/>
            <person name="Nazareth L."/>
            <person name="Reid J."/>
            <person name="Worley K."/>
            <person name="Petrosino J."/>
            <person name="Highlander S."/>
            <person name="Gibbs R."/>
        </authorList>
    </citation>
    <scope>NUCLEOTIDE SEQUENCE [LARGE SCALE GENOMIC DNA]</scope>
    <source>
        <strain evidence="2 3">ATCC 25976</strain>
    </source>
</reference>
<dbReference type="Gene3D" id="2.40.128.240">
    <property type="match status" value="1"/>
</dbReference>
<keyword evidence="3" id="KW-1185">Reference proteome</keyword>
<protein>
    <recommendedName>
        <fullName evidence="1">Transferrin-binding protein B C-lobe handle domain-containing protein</fullName>
    </recommendedName>
</protein>
<sequence>MNQGSSEYTVANKSVKVTACCENLGDVKFGSLNIEGENSRIYLVGELKIYLKKAKLLTKEVGKGNLLINKMEKYGIRQIKVLLNLL</sequence>
<dbReference type="EMBL" id="AEVG01000131">
    <property type="protein sequence ID" value="EFX90987.1"/>
    <property type="molecule type" value="Genomic_DNA"/>
</dbReference>
<dbReference type="RefSeq" id="WP_005624307.1">
    <property type="nucleotide sequence ID" value="NZ_GL831081.1"/>
</dbReference>
<dbReference type="Proteomes" id="UP000005467">
    <property type="component" value="Unassembled WGS sequence"/>
</dbReference>
<comment type="caution">
    <text evidence="2">The sequence shown here is derived from an EMBL/GenBank/DDBJ whole genome shotgun (WGS) entry which is preliminary data.</text>
</comment>
<evidence type="ECO:0000313" key="2">
    <source>
        <dbReference type="EMBL" id="EFX90987.1"/>
    </source>
</evidence>